<accession>A0A0B7BZM9</accession>
<sequence>MKFASAPDEHPQTLIPSVRESNNNNSCPSHIMVTTASYMWCCTSQVCVK</sequence>
<proteinExistence type="predicted"/>
<evidence type="ECO:0000256" key="1">
    <source>
        <dbReference type="SAM" id="MobiDB-lite"/>
    </source>
</evidence>
<name>A0A0B7BZM9_9EUPU</name>
<gene>
    <name evidence="2" type="primary">ORF219313</name>
</gene>
<evidence type="ECO:0000313" key="2">
    <source>
        <dbReference type="EMBL" id="CEK98674.1"/>
    </source>
</evidence>
<feature type="region of interest" description="Disordered" evidence="1">
    <location>
        <begin position="1"/>
        <end position="21"/>
    </location>
</feature>
<dbReference type="EMBL" id="HACG01051803">
    <property type="protein sequence ID" value="CEK98674.1"/>
    <property type="molecule type" value="Transcribed_RNA"/>
</dbReference>
<organism evidence="2">
    <name type="scientific">Arion vulgaris</name>
    <dbReference type="NCBI Taxonomy" id="1028688"/>
    <lineage>
        <taxon>Eukaryota</taxon>
        <taxon>Metazoa</taxon>
        <taxon>Spiralia</taxon>
        <taxon>Lophotrochozoa</taxon>
        <taxon>Mollusca</taxon>
        <taxon>Gastropoda</taxon>
        <taxon>Heterobranchia</taxon>
        <taxon>Euthyneura</taxon>
        <taxon>Panpulmonata</taxon>
        <taxon>Eupulmonata</taxon>
        <taxon>Stylommatophora</taxon>
        <taxon>Helicina</taxon>
        <taxon>Arionoidea</taxon>
        <taxon>Arionidae</taxon>
        <taxon>Arion</taxon>
    </lineage>
</organism>
<dbReference type="AlphaFoldDB" id="A0A0B7BZM9"/>
<protein>
    <submittedName>
        <fullName evidence="2">Uncharacterized protein</fullName>
    </submittedName>
</protein>
<reference evidence="2" key="1">
    <citation type="submission" date="2014-12" db="EMBL/GenBank/DDBJ databases">
        <title>Insight into the proteome of Arion vulgaris.</title>
        <authorList>
            <person name="Aradska J."/>
            <person name="Bulat T."/>
            <person name="Smidak R."/>
            <person name="Sarate P."/>
            <person name="Gangsoo J."/>
            <person name="Sialana F."/>
            <person name="Bilban M."/>
            <person name="Lubec G."/>
        </authorList>
    </citation>
    <scope>NUCLEOTIDE SEQUENCE</scope>
    <source>
        <tissue evidence="2">Skin</tissue>
    </source>
</reference>
<feature type="non-terminal residue" evidence="2">
    <location>
        <position position="49"/>
    </location>
</feature>